<evidence type="ECO:0000256" key="1">
    <source>
        <dbReference type="ARBA" id="ARBA00004173"/>
    </source>
</evidence>
<dbReference type="AlphaFoldDB" id="S3DC81"/>
<evidence type="ECO:0000256" key="5">
    <source>
        <dbReference type="ARBA" id="ARBA00023128"/>
    </source>
</evidence>
<keyword evidence="8" id="KW-1185">Reference proteome</keyword>
<organism evidence="7 8">
    <name type="scientific">Glarea lozoyensis (strain ATCC 20868 / MF5171)</name>
    <dbReference type="NCBI Taxonomy" id="1116229"/>
    <lineage>
        <taxon>Eukaryota</taxon>
        <taxon>Fungi</taxon>
        <taxon>Dikarya</taxon>
        <taxon>Ascomycota</taxon>
        <taxon>Pezizomycotina</taxon>
        <taxon>Leotiomycetes</taxon>
        <taxon>Helotiales</taxon>
        <taxon>Helotiaceae</taxon>
        <taxon>Glarea</taxon>
    </lineage>
</organism>
<dbReference type="OMA" id="ADWNSNE"/>
<comment type="subcellular location">
    <subcellularLocation>
        <location evidence="1">Mitochondrion</location>
    </subcellularLocation>
</comment>
<dbReference type="GeneID" id="19470051"/>
<protein>
    <recommendedName>
        <fullName evidence="3">Altered inheritance of mitochondria protein 9, mitochondrial</fullName>
    </recommendedName>
    <alternativeName>
        <fullName evidence="6">Found in mitochondrial proteome protein 29</fullName>
    </alternativeName>
</protein>
<evidence type="ECO:0000313" key="7">
    <source>
        <dbReference type="EMBL" id="EPE35310.1"/>
    </source>
</evidence>
<keyword evidence="4" id="KW-0809">Transit peptide</keyword>
<evidence type="ECO:0000256" key="3">
    <source>
        <dbReference type="ARBA" id="ARBA00016197"/>
    </source>
</evidence>
<dbReference type="InterPro" id="IPR051035">
    <property type="entry name" value="Mito_inheritance_9"/>
</dbReference>
<dbReference type="KEGG" id="glz:GLAREA_11009"/>
<dbReference type="RefSeq" id="XP_008077389.1">
    <property type="nucleotide sequence ID" value="XM_008079198.1"/>
</dbReference>
<evidence type="ECO:0000313" key="8">
    <source>
        <dbReference type="Proteomes" id="UP000016922"/>
    </source>
</evidence>
<reference evidence="7 8" key="1">
    <citation type="journal article" date="2013" name="BMC Genomics">
        <title>Genomics-driven discovery of the pneumocandin biosynthetic gene cluster in the fungus Glarea lozoyensis.</title>
        <authorList>
            <person name="Chen L."/>
            <person name="Yue Q."/>
            <person name="Zhang X."/>
            <person name="Xiang M."/>
            <person name="Wang C."/>
            <person name="Li S."/>
            <person name="Che Y."/>
            <person name="Ortiz-Lopez F.J."/>
            <person name="Bills G.F."/>
            <person name="Liu X."/>
            <person name="An Z."/>
        </authorList>
    </citation>
    <scope>NUCLEOTIDE SEQUENCE [LARGE SCALE GENOMIC DNA]</scope>
    <source>
        <strain evidence="8">ATCC 20868 / MF5171</strain>
    </source>
</reference>
<evidence type="ECO:0000256" key="4">
    <source>
        <dbReference type="ARBA" id="ARBA00022946"/>
    </source>
</evidence>
<dbReference type="EMBL" id="KE145354">
    <property type="protein sequence ID" value="EPE35310.1"/>
    <property type="molecule type" value="Genomic_DNA"/>
</dbReference>
<gene>
    <name evidence="7" type="ORF">GLAREA_11009</name>
</gene>
<dbReference type="PANTHER" id="PTHR36091">
    <property type="entry name" value="ALTERED INHERITANCE OF MITOCHONDRIA PROTEIN 9, MITOCHONDRIAL"/>
    <property type="match status" value="1"/>
</dbReference>
<accession>S3DC81</accession>
<dbReference type="HOGENOM" id="CLU_019189_6_0_1"/>
<sequence length="258" mass="28745">MRYRKFNVSAFVDGAVNAAGNCARSCVKLLKCTEGQYNKAFLMTMDNGAEVIVKIPNPNAGPAFYTTASEVATRHFLRTVLKLPVPHIYTYSLDPLNPVGAEYIIEEKAKGKPLGSLRHQWQTESQLGLVAQLVEFETKLASISFRRHGCIYYKKDLDRKGLPAYDLEAGSSLSNGLTIRLNPVLTEGFAFGPLTEARLWEHEKATMNLDRGPWNTPSSYMAVMGTNEIQWATAYAKSQMNSHRSDETPDSPNDYISL</sequence>
<dbReference type="OrthoDB" id="2831558at2759"/>
<comment type="similarity">
    <text evidence="2">Belongs to the AIM9 family.</text>
</comment>
<keyword evidence="5" id="KW-0496">Mitochondrion</keyword>
<dbReference type="PANTHER" id="PTHR36091:SF1">
    <property type="entry name" value="ALTERED INHERITANCE OF MITOCHONDRIA PROTEIN 9, MITOCHONDRIAL"/>
    <property type="match status" value="1"/>
</dbReference>
<dbReference type="InterPro" id="IPR011009">
    <property type="entry name" value="Kinase-like_dom_sf"/>
</dbReference>
<proteinExistence type="inferred from homology"/>
<dbReference type="SUPFAM" id="SSF56112">
    <property type="entry name" value="Protein kinase-like (PK-like)"/>
    <property type="match status" value="1"/>
</dbReference>
<dbReference type="GO" id="GO:0005739">
    <property type="term" value="C:mitochondrion"/>
    <property type="evidence" value="ECO:0007669"/>
    <property type="project" value="UniProtKB-SubCell"/>
</dbReference>
<dbReference type="Proteomes" id="UP000016922">
    <property type="component" value="Unassembled WGS sequence"/>
</dbReference>
<evidence type="ECO:0000256" key="2">
    <source>
        <dbReference type="ARBA" id="ARBA00005543"/>
    </source>
</evidence>
<name>S3DC81_GLAL2</name>
<evidence type="ECO:0000256" key="6">
    <source>
        <dbReference type="ARBA" id="ARBA00031849"/>
    </source>
</evidence>